<feature type="signal peptide" evidence="1">
    <location>
        <begin position="1"/>
        <end position="32"/>
    </location>
</feature>
<dbReference type="AlphaFoldDB" id="A0AAJ6NX28"/>
<proteinExistence type="predicted"/>
<evidence type="ECO:0000313" key="4">
    <source>
        <dbReference type="Proteomes" id="UP001223520"/>
    </source>
</evidence>
<dbReference type="KEGG" id="hbq:QI031_12970"/>
<keyword evidence="1" id="KW-0732">Signal</keyword>
<dbReference type="InterPro" id="IPR008638">
    <property type="entry name" value="FhaB/CdiA-like_TPS"/>
</dbReference>
<evidence type="ECO:0000256" key="1">
    <source>
        <dbReference type="SAM" id="SignalP"/>
    </source>
</evidence>
<dbReference type="SUPFAM" id="SSF51126">
    <property type="entry name" value="Pectin lyase-like"/>
    <property type="match status" value="2"/>
</dbReference>
<dbReference type="SMART" id="SM00912">
    <property type="entry name" value="Haemagg_act"/>
    <property type="match status" value="1"/>
</dbReference>
<dbReference type="NCBIfam" id="TIGR01901">
    <property type="entry name" value="adhes_NPXG"/>
    <property type="match status" value="1"/>
</dbReference>
<protein>
    <submittedName>
        <fullName evidence="3">Filamentous hemagglutinin N-terminal domain-containing protein</fullName>
    </submittedName>
</protein>
<dbReference type="Proteomes" id="UP001223520">
    <property type="component" value="Chromosome"/>
</dbReference>
<feature type="chain" id="PRO_5042540689" evidence="1">
    <location>
        <begin position="33"/>
        <end position="802"/>
    </location>
</feature>
<gene>
    <name evidence="3" type="ORF">QI031_12970</name>
</gene>
<keyword evidence="4" id="KW-1185">Reference proteome</keyword>
<accession>A0AAJ6NX28</accession>
<organism evidence="3 4">
    <name type="scientific">Halotia branconii CENA392</name>
    <dbReference type="NCBI Taxonomy" id="1539056"/>
    <lineage>
        <taxon>Bacteria</taxon>
        <taxon>Bacillati</taxon>
        <taxon>Cyanobacteriota</taxon>
        <taxon>Cyanophyceae</taxon>
        <taxon>Nostocales</taxon>
        <taxon>Nodulariaceae</taxon>
        <taxon>Halotia</taxon>
    </lineage>
</organism>
<sequence>MTKSGKGCFWQLVLANSLATAGVLALINSAFANSAFAQSVITPDQNLGTENSQVITNYLGNPTEALTGGAIRGNNLFHSFQEFNIKEGRSAIFLSPTSNIQNILVRVTGSNRSEILGKLETSAGSNANLFLINPNGVIFGQKATLQIGGSFVASTASGIKFADDTVFSATTPQTTPLLTVSVPLGLQFVRMGGEINLQGTLEVPIGKTLALVGGNVILDGSNVSLDIERNNLLTQNGQIALGGILGTGTIGLNIDSNNQLLSFSNDVALADVSFINQARIDVSGDGGGYIQVQGKRITFNDASQIFADTLGSQNGRGISIQAEQLTLKNGSQIKAFVRKSATGSGGSVIVRANDSILVSGEIPKGNLKAGNPSALFTETSGEGSAGKLTITTGRLIVENGANIAASAREGSQGMGGKLEVTASEFVKLSGTSAFNRPNGFFVQTESSGKAGSLSIDTRALIIKDGSVVSAGSLDKSSGNGGSLTIKASDYVELSKKAPNGFPSGLYVRSRGSGDGGSLFLTTGQLIVDNAQVTVSALGKGNAGNLEVKAHDIRLNEGKLIAETRSGNGGDIKLQLQNLLLLRNHSQISTTAGITGQGGNGGNITINIPNGFIVAVPSENSDISANAFTGKGGNVQVNAFSVLGTQFREKLTELSDITASSEFGLNGTVEINTPDVDLNPELINLPNQPVAPKISQTCRTGASGNQNSFTITGRGGLPSSPTETLNADAVLADWIILDTVETKPSSVSLSKNTASLTQTSIVEATGWVFNTKGEVVLIAKAPTVTPHNSWQNSTDCSVPQSPS</sequence>
<dbReference type="Gene3D" id="2.160.20.10">
    <property type="entry name" value="Single-stranded right-handed beta-helix, Pectin lyase-like"/>
    <property type="match status" value="2"/>
</dbReference>
<name>A0AAJ6NX28_9CYAN</name>
<evidence type="ECO:0000313" key="3">
    <source>
        <dbReference type="EMBL" id="WGV28318.1"/>
    </source>
</evidence>
<reference evidence="3 4" key="1">
    <citation type="journal article" date="2023" name="Limnol Oceanogr Lett">
        <title>Environmental adaptations by the intertidal Antarctic cyanobacterium Halotia branconii CENA392 as revealed using long-read genome sequencing.</title>
        <authorList>
            <person name="Dextro R.B."/>
            <person name="Delbaje E."/>
            <person name="Freitas P.N.N."/>
            <person name="Geraldes V."/>
            <person name="Pinto E."/>
            <person name="Long P.F."/>
            <person name="Fiore M.F."/>
        </authorList>
    </citation>
    <scope>NUCLEOTIDE SEQUENCE [LARGE SCALE GENOMIC DNA]</scope>
    <source>
        <strain evidence="3 4">CENA392</strain>
    </source>
</reference>
<dbReference type="InterPro" id="IPR011050">
    <property type="entry name" value="Pectin_lyase_fold/virulence"/>
</dbReference>
<feature type="domain" description="Filamentous haemagglutinin FhaB/tRNA nuclease CdiA-like TPS" evidence="2">
    <location>
        <begin position="49"/>
        <end position="162"/>
    </location>
</feature>
<evidence type="ECO:0000259" key="2">
    <source>
        <dbReference type="SMART" id="SM00912"/>
    </source>
</evidence>
<dbReference type="RefSeq" id="WP_281485544.1">
    <property type="nucleotide sequence ID" value="NZ_CP124543.1"/>
</dbReference>
<dbReference type="EMBL" id="CP124543">
    <property type="protein sequence ID" value="WGV28318.1"/>
    <property type="molecule type" value="Genomic_DNA"/>
</dbReference>
<dbReference type="InterPro" id="IPR012334">
    <property type="entry name" value="Pectin_lyas_fold"/>
</dbReference>
<dbReference type="Pfam" id="PF05860">
    <property type="entry name" value="TPS"/>
    <property type="match status" value="1"/>
</dbReference>